<protein>
    <submittedName>
        <fullName evidence="1">Uncharacterized protein</fullName>
    </submittedName>
</protein>
<name>X1TZ10_9ZZZZ</name>
<evidence type="ECO:0000313" key="1">
    <source>
        <dbReference type="EMBL" id="GAJ10548.1"/>
    </source>
</evidence>
<reference evidence="1" key="1">
    <citation type="journal article" date="2014" name="Front. Microbiol.">
        <title>High frequency of phylogenetically diverse reductive dehalogenase-homologous genes in deep subseafloor sedimentary metagenomes.</title>
        <authorList>
            <person name="Kawai M."/>
            <person name="Futagami T."/>
            <person name="Toyoda A."/>
            <person name="Takaki Y."/>
            <person name="Nishi S."/>
            <person name="Hori S."/>
            <person name="Arai W."/>
            <person name="Tsubouchi T."/>
            <person name="Morono Y."/>
            <person name="Uchiyama I."/>
            <person name="Ito T."/>
            <person name="Fujiyama A."/>
            <person name="Inagaki F."/>
            <person name="Takami H."/>
        </authorList>
    </citation>
    <scope>NUCLEOTIDE SEQUENCE</scope>
    <source>
        <strain evidence="1">Expedition CK06-06</strain>
    </source>
</reference>
<dbReference type="EMBL" id="BARW01032191">
    <property type="protein sequence ID" value="GAJ10548.1"/>
    <property type="molecule type" value="Genomic_DNA"/>
</dbReference>
<gene>
    <name evidence="1" type="ORF">S12H4_51007</name>
</gene>
<proteinExistence type="predicted"/>
<sequence>MKIKVMEHTGEIGKIPEYLNYELIIDLGSTGFLEQFLKEREQSRSKYLKIKRRIINKVLTNQ</sequence>
<accession>X1TZ10</accession>
<organism evidence="1">
    <name type="scientific">marine sediment metagenome</name>
    <dbReference type="NCBI Taxonomy" id="412755"/>
    <lineage>
        <taxon>unclassified sequences</taxon>
        <taxon>metagenomes</taxon>
        <taxon>ecological metagenomes</taxon>
    </lineage>
</organism>
<dbReference type="AlphaFoldDB" id="X1TZ10"/>
<comment type="caution">
    <text evidence="1">The sequence shown here is derived from an EMBL/GenBank/DDBJ whole genome shotgun (WGS) entry which is preliminary data.</text>
</comment>